<accession>A0A2C9WAF9</accession>
<dbReference type="AlphaFoldDB" id="A0A2C9WAF9"/>
<gene>
    <name evidence="2" type="ORF">MANES_02G029600</name>
</gene>
<dbReference type="EMBL" id="CM004388">
    <property type="protein sequence ID" value="OAY56592.1"/>
    <property type="molecule type" value="Genomic_DNA"/>
</dbReference>
<keyword evidence="1" id="KW-1133">Transmembrane helix</keyword>
<name>A0A2C9WAF9_MANES</name>
<keyword evidence="1" id="KW-0812">Transmembrane</keyword>
<feature type="transmembrane region" description="Helical" evidence="1">
    <location>
        <begin position="78"/>
        <end position="99"/>
    </location>
</feature>
<organism evidence="2">
    <name type="scientific">Manihot esculenta</name>
    <name type="common">Cassava</name>
    <name type="synonym">Jatropha manihot</name>
    <dbReference type="NCBI Taxonomy" id="3983"/>
    <lineage>
        <taxon>Eukaryota</taxon>
        <taxon>Viridiplantae</taxon>
        <taxon>Streptophyta</taxon>
        <taxon>Embryophyta</taxon>
        <taxon>Tracheophyta</taxon>
        <taxon>Spermatophyta</taxon>
        <taxon>Magnoliopsida</taxon>
        <taxon>eudicotyledons</taxon>
        <taxon>Gunneridae</taxon>
        <taxon>Pentapetalae</taxon>
        <taxon>rosids</taxon>
        <taxon>fabids</taxon>
        <taxon>Malpighiales</taxon>
        <taxon>Euphorbiaceae</taxon>
        <taxon>Crotonoideae</taxon>
        <taxon>Manihoteae</taxon>
        <taxon>Manihot</taxon>
    </lineage>
</organism>
<keyword evidence="1" id="KW-0472">Membrane</keyword>
<evidence type="ECO:0000256" key="1">
    <source>
        <dbReference type="SAM" id="Phobius"/>
    </source>
</evidence>
<evidence type="ECO:0000313" key="2">
    <source>
        <dbReference type="EMBL" id="OAY56592.1"/>
    </source>
</evidence>
<sequence>MCINIEFYITSVGQDLFAIDDFKAGTMSGRVSPARRREGSVMRCWWLWLVAMLGGCCCRHSSWLLLALLLQPSRTRCLYLFFHFLFLGKRLLFAGPLRYPISGQRIYRVTGPAKMLP</sequence>
<proteinExistence type="predicted"/>
<reference evidence="2" key="1">
    <citation type="submission" date="2016-02" db="EMBL/GenBank/DDBJ databases">
        <title>WGS assembly of Manihot esculenta.</title>
        <authorList>
            <person name="Bredeson J.V."/>
            <person name="Prochnik S.E."/>
            <person name="Lyons J.B."/>
            <person name="Schmutz J."/>
            <person name="Grimwood J."/>
            <person name="Vrebalov J."/>
            <person name="Bart R.S."/>
            <person name="Amuge T."/>
            <person name="Ferguson M.E."/>
            <person name="Green R."/>
            <person name="Putnam N."/>
            <person name="Stites J."/>
            <person name="Rounsley S."/>
            <person name="Rokhsar D.S."/>
        </authorList>
    </citation>
    <scope>NUCLEOTIDE SEQUENCE [LARGE SCALE GENOMIC DNA]</scope>
    <source>
        <tissue evidence="2">Leaf</tissue>
    </source>
</reference>
<feature type="transmembrane region" description="Helical" evidence="1">
    <location>
        <begin position="45"/>
        <end position="66"/>
    </location>
</feature>
<protein>
    <submittedName>
        <fullName evidence="2">Uncharacterized protein</fullName>
    </submittedName>
</protein>